<sequence length="106" mass="12427">MNQYSSIAKIAAITMKEEIKETANKFKVLGNQSRIRILLEIADEEKCVHEISEETDQSFSNASHHLKTLRDNRLVDYRKEGRHKYYRIKDDHVLKILQECIDHAGE</sequence>
<dbReference type="InterPro" id="IPR036390">
    <property type="entry name" value="WH_DNA-bd_sf"/>
</dbReference>
<dbReference type="GO" id="GO:0003677">
    <property type="term" value="F:DNA binding"/>
    <property type="evidence" value="ECO:0007669"/>
    <property type="project" value="UniProtKB-KW"/>
</dbReference>
<dbReference type="InterPro" id="IPR001845">
    <property type="entry name" value="HTH_ArsR_DNA-bd_dom"/>
</dbReference>
<dbReference type="PANTHER" id="PTHR43132">
    <property type="entry name" value="ARSENICAL RESISTANCE OPERON REPRESSOR ARSR-RELATED"/>
    <property type="match status" value="1"/>
</dbReference>
<organism evidence="5">
    <name type="scientific">uncultured organism</name>
    <dbReference type="NCBI Taxonomy" id="155900"/>
    <lineage>
        <taxon>unclassified sequences</taxon>
        <taxon>environmental samples</taxon>
    </lineage>
</organism>
<evidence type="ECO:0000259" key="4">
    <source>
        <dbReference type="PROSITE" id="PS50987"/>
    </source>
</evidence>
<gene>
    <name evidence="5" type="ORF">FLSS-2_0022</name>
</gene>
<dbReference type="SUPFAM" id="SSF46785">
    <property type="entry name" value="Winged helix' DNA-binding domain"/>
    <property type="match status" value="1"/>
</dbReference>
<feature type="domain" description="HTH arsR-type" evidence="4">
    <location>
        <begin position="14"/>
        <end position="106"/>
    </location>
</feature>
<dbReference type="CDD" id="cd00090">
    <property type="entry name" value="HTH_ARSR"/>
    <property type="match status" value="1"/>
</dbReference>
<proteinExistence type="predicted"/>
<dbReference type="EMBL" id="JX684074">
    <property type="protein sequence ID" value="AGF92861.1"/>
    <property type="molecule type" value="Genomic_DNA"/>
</dbReference>
<reference evidence="5" key="1">
    <citation type="journal article" date="2013" name="Syst. Appl. Microbiol.">
        <title>New insights into the archaeal diversity of a hypersaline microbial mat obtained by a metagenomic approach.</title>
        <authorList>
            <person name="Lopez-Lopez A."/>
            <person name="Richter M."/>
            <person name="Pena A."/>
            <person name="Tamames J."/>
            <person name="Rossello-Mora R."/>
        </authorList>
    </citation>
    <scope>NUCLEOTIDE SEQUENCE</scope>
</reference>
<dbReference type="InterPro" id="IPR011991">
    <property type="entry name" value="ArsR-like_HTH"/>
</dbReference>
<dbReference type="SMART" id="SM00418">
    <property type="entry name" value="HTH_ARSR"/>
    <property type="match status" value="1"/>
</dbReference>
<dbReference type="NCBIfam" id="NF033788">
    <property type="entry name" value="HTH_metalloreg"/>
    <property type="match status" value="1"/>
</dbReference>
<dbReference type="PRINTS" id="PR00778">
    <property type="entry name" value="HTHARSR"/>
</dbReference>
<accession>M1P0H6</accession>
<keyword evidence="1" id="KW-0805">Transcription regulation</keyword>
<evidence type="ECO:0000313" key="5">
    <source>
        <dbReference type="EMBL" id="AGF92861.1"/>
    </source>
</evidence>
<keyword evidence="2" id="KW-0238">DNA-binding</keyword>
<evidence type="ECO:0000256" key="1">
    <source>
        <dbReference type="ARBA" id="ARBA00023015"/>
    </source>
</evidence>
<name>M1P0H6_9ZZZZ</name>
<dbReference type="Gene3D" id="1.10.10.10">
    <property type="entry name" value="Winged helix-like DNA-binding domain superfamily/Winged helix DNA-binding domain"/>
    <property type="match status" value="1"/>
</dbReference>
<dbReference type="GO" id="GO:0003700">
    <property type="term" value="F:DNA-binding transcription factor activity"/>
    <property type="evidence" value="ECO:0007669"/>
    <property type="project" value="InterPro"/>
</dbReference>
<dbReference type="InterPro" id="IPR051011">
    <property type="entry name" value="Metal_resp_trans_reg"/>
</dbReference>
<dbReference type="AlphaFoldDB" id="M1P0H6"/>
<evidence type="ECO:0000256" key="3">
    <source>
        <dbReference type="ARBA" id="ARBA00023163"/>
    </source>
</evidence>
<dbReference type="PROSITE" id="PS50987">
    <property type="entry name" value="HTH_ARSR_2"/>
    <property type="match status" value="1"/>
</dbReference>
<keyword evidence="3" id="KW-0804">Transcription</keyword>
<protein>
    <submittedName>
        <fullName evidence="5">Transcriptional regulator, ArsR family</fullName>
    </submittedName>
</protein>
<dbReference type="InterPro" id="IPR036388">
    <property type="entry name" value="WH-like_DNA-bd_sf"/>
</dbReference>
<dbReference type="Pfam" id="PF01022">
    <property type="entry name" value="HTH_5"/>
    <property type="match status" value="1"/>
</dbReference>
<dbReference type="PANTHER" id="PTHR43132:SF6">
    <property type="entry name" value="HTH-TYPE TRANSCRIPTIONAL REPRESSOR CZRA"/>
    <property type="match status" value="1"/>
</dbReference>
<evidence type="ECO:0000256" key="2">
    <source>
        <dbReference type="ARBA" id="ARBA00023125"/>
    </source>
</evidence>